<dbReference type="Proteomes" id="UP000030635">
    <property type="component" value="Chromosome"/>
</dbReference>
<accession>A0A0A7FY35</accession>
<dbReference type="EMBL" id="CP006905">
    <property type="protein sequence ID" value="AIY84532.1"/>
    <property type="molecule type" value="Genomic_DNA"/>
</dbReference>
<organism evidence="2 3">
    <name type="scientific">Clostridium baratii str. Sullivan</name>
    <dbReference type="NCBI Taxonomy" id="1415775"/>
    <lineage>
        <taxon>Bacteria</taxon>
        <taxon>Bacillati</taxon>
        <taxon>Bacillota</taxon>
        <taxon>Clostridia</taxon>
        <taxon>Eubacteriales</taxon>
        <taxon>Clostridiaceae</taxon>
        <taxon>Clostridium</taxon>
    </lineage>
</organism>
<dbReference type="RefSeq" id="WP_039316446.1">
    <property type="nucleotide sequence ID" value="NZ_CP006905.1"/>
</dbReference>
<dbReference type="eggNOG" id="ENOG502Z9NV">
    <property type="taxonomic scope" value="Bacteria"/>
</dbReference>
<evidence type="ECO:0000259" key="1">
    <source>
        <dbReference type="Pfam" id="PF08808"/>
    </source>
</evidence>
<protein>
    <submittedName>
        <fullName evidence="2">RES domain protein</fullName>
    </submittedName>
</protein>
<feature type="domain" description="RES" evidence="1">
    <location>
        <begin position="61"/>
        <end position="219"/>
    </location>
</feature>
<sequence length="236" mass="27463">MRSKNEIKKLWEDFKENLKYTNRYFWGDEGKQILDILDSFEKKFKDGLPGLSPISKECNFYRARIGNFTDEEKFKGNELLAPPKGEATIGRCNADGISYLYLASNEETAIYEVKPNKGDEVTVAEIIVSDFRVFTFNIFSDEAKKYMRIFDNIDNDIEILIGIINEDLKRVVTANQKFEYLPYQWIAEYVKSKGFDAFSFGSTLTSGFNYVFFNWEDKASVGKRELKVIKGVRYDY</sequence>
<reference evidence="2 3" key="1">
    <citation type="journal article" date="2015" name="Infect. Genet. Evol.">
        <title>Genomic sequences of six botulinum neurotoxin-producing strains representing three clostridial species illustrate the mobility and diversity of botulinum neurotoxin genes.</title>
        <authorList>
            <person name="Smith T.J."/>
            <person name="Hill K.K."/>
            <person name="Xie G."/>
            <person name="Foley B.T."/>
            <person name="Williamson C.H."/>
            <person name="Foster J.T."/>
            <person name="Johnson S.L."/>
            <person name="Chertkov O."/>
            <person name="Teshima H."/>
            <person name="Gibbons H.S."/>
            <person name="Johnsky L.A."/>
            <person name="Karavis M.A."/>
            <person name="Smith L.A."/>
        </authorList>
    </citation>
    <scope>NUCLEOTIDE SEQUENCE [LARGE SCALE GENOMIC DNA]</scope>
    <source>
        <strain evidence="2">Sullivan</strain>
    </source>
</reference>
<dbReference type="HOGENOM" id="CLU_042379_2_0_9"/>
<dbReference type="AlphaFoldDB" id="A0A0A7FY35"/>
<proteinExistence type="predicted"/>
<evidence type="ECO:0000313" key="3">
    <source>
        <dbReference type="Proteomes" id="UP000030635"/>
    </source>
</evidence>
<dbReference type="OrthoDB" id="648213at2"/>
<gene>
    <name evidence="2" type="ORF">U729_3037</name>
</gene>
<dbReference type="Pfam" id="PF08808">
    <property type="entry name" value="RES"/>
    <property type="match status" value="1"/>
</dbReference>
<evidence type="ECO:0000313" key="2">
    <source>
        <dbReference type="EMBL" id="AIY84532.1"/>
    </source>
</evidence>
<dbReference type="InterPro" id="IPR014914">
    <property type="entry name" value="RES_dom"/>
</dbReference>
<keyword evidence="3" id="KW-1185">Reference proteome</keyword>
<name>A0A0A7FY35_9CLOT</name>
<dbReference type="KEGG" id="cbv:U729_3037"/>